<reference evidence="1 2" key="1">
    <citation type="submission" date="2016-03" db="EMBL/GenBank/DDBJ databases">
        <title>Draft genome sequence of the Fonsecaea monophora CBS 269.37.</title>
        <authorList>
            <person name="Bombassaro A."/>
            <person name="Vinicius W.A."/>
            <person name="De Hoog S."/>
            <person name="Sun J."/>
            <person name="Souza E.M."/>
            <person name="Raittz R.T."/>
            <person name="Costa F."/>
            <person name="Leao A.C."/>
            <person name="Tadra-Sfeir M.Z."/>
            <person name="Baura V."/>
            <person name="Balsanelli E."/>
            <person name="Pedrosa F.O."/>
            <person name="Moreno L.F."/>
            <person name="Steffens M.B."/>
            <person name="Xi L."/>
            <person name="Bocca A.L."/>
            <person name="Felipe M.S."/>
            <person name="Teixeira M."/>
            <person name="Telles Filho F.Q."/>
            <person name="Azevedo C.M."/>
            <person name="Gomes R."/>
            <person name="Vicente V.A."/>
        </authorList>
    </citation>
    <scope>NUCLEOTIDE SEQUENCE [LARGE SCALE GENOMIC DNA]</scope>
    <source>
        <strain evidence="1 2">CBS 269.37</strain>
    </source>
</reference>
<dbReference type="OrthoDB" id="4141162at2759"/>
<name>A0A177F0M3_9EURO</name>
<dbReference type="Proteomes" id="UP000077002">
    <property type="component" value="Unassembled WGS sequence"/>
</dbReference>
<evidence type="ECO:0000313" key="2">
    <source>
        <dbReference type="Proteomes" id="UP000077002"/>
    </source>
</evidence>
<protein>
    <submittedName>
        <fullName evidence="1">Uncharacterized protein</fullName>
    </submittedName>
</protein>
<dbReference type="GeneID" id="34603829"/>
<accession>A0A177F0M3</accession>
<dbReference type="EMBL" id="LVKK01000077">
    <property type="protein sequence ID" value="OAG37151.1"/>
    <property type="molecule type" value="Genomic_DNA"/>
</dbReference>
<evidence type="ECO:0000313" key="1">
    <source>
        <dbReference type="EMBL" id="OAG37151.1"/>
    </source>
</evidence>
<keyword evidence="2" id="KW-1185">Reference proteome</keyword>
<dbReference type="RefSeq" id="XP_022509103.1">
    <property type="nucleotide sequence ID" value="XM_022658629.1"/>
</dbReference>
<organism evidence="1 2">
    <name type="scientific">Fonsecaea monophora</name>
    <dbReference type="NCBI Taxonomy" id="254056"/>
    <lineage>
        <taxon>Eukaryota</taxon>
        <taxon>Fungi</taxon>
        <taxon>Dikarya</taxon>
        <taxon>Ascomycota</taxon>
        <taxon>Pezizomycotina</taxon>
        <taxon>Eurotiomycetes</taxon>
        <taxon>Chaetothyriomycetidae</taxon>
        <taxon>Chaetothyriales</taxon>
        <taxon>Herpotrichiellaceae</taxon>
        <taxon>Fonsecaea</taxon>
    </lineage>
</organism>
<comment type="caution">
    <text evidence="1">The sequence shown here is derived from an EMBL/GenBank/DDBJ whole genome shotgun (WGS) entry which is preliminary data.</text>
</comment>
<sequence>MCYTVSARLVCPTCSGRIGLADCLDVEKKCPPGAKCPYRFWQPLPRRPREERIVSHRHCAACVRQASASASGRAGAGAAAGAAPATELARALDRTGATSCLGAHTLNATFSDNTVRNGFAAMGREWEVRNGVSPRWRVCVPYPEKENRGFWNRVFAPRRYSL</sequence>
<gene>
    <name evidence="1" type="ORF">AYO21_08686</name>
</gene>
<proteinExistence type="predicted"/>
<dbReference type="AlphaFoldDB" id="A0A177F0M3"/>